<dbReference type="Pfam" id="PF00174">
    <property type="entry name" value="Oxidored_molyb"/>
    <property type="match status" value="1"/>
</dbReference>
<dbReference type="OrthoDB" id="9798763at2"/>
<dbReference type="EMBL" id="FOQU01000009">
    <property type="protein sequence ID" value="SFJ66575.1"/>
    <property type="molecule type" value="Genomic_DNA"/>
</dbReference>
<gene>
    <name evidence="3" type="ORF">SAMN05192543_109129</name>
</gene>
<protein>
    <recommendedName>
        <fullName evidence="2">Oxidoreductase molybdopterin-binding domain-containing protein</fullName>
    </recommendedName>
</protein>
<dbReference type="AlphaFoldDB" id="A0A1I3T6G3"/>
<dbReference type="SUPFAM" id="SSF56524">
    <property type="entry name" value="Oxidoreductase molybdopterin-binding domain"/>
    <property type="match status" value="1"/>
</dbReference>
<evidence type="ECO:0000313" key="4">
    <source>
        <dbReference type="Proteomes" id="UP000199548"/>
    </source>
</evidence>
<proteinExistence type="predicted"/>
<feature type="signal peptide" evidence="1">
    <location>
        <begin position="1"/>
        <end position="25"/>
    </location>
</feature>
<sequence>MHNRKGWWQALWIVFAFAAWTSAQAAPLSLDVSGKIRNTNDPTHKVFHFTEAALLALPVHAISTTTTWTPKSTFTGPLLSDILKTVGATGTEIEFHSYDDYSYTIPVSDAAHYGVIVAYAMNGTRLKVSDYGPLFLVYPRDAFPGELMNVSADSKFIWQIKSFIIK</sequence>
<reference evidence="3 4" key="1">
    <citation type="submission" date="2016-10" db="EMBL/GenBank/DDBJ databases">
        <authorList>
            <person name="de Groot N.N."/>
        </authorList>
    </citation>
    <scope>NUCLEOTIDE SEQUENCE [LARGE SCALE GENOMIC DNA]</scope>
    <source>
        <strain evidence="3 4">LMG 23650</strain>
    </source>
</reference>
<dbReference type="RefSeq" id="WP_091017895.1">
    <property type="nucleotide sequence ID" value="NZ_CP041743.1"/>
</dbReference>
<name>A0A1I3T6G3_9BURK</name>
<keyword evidence="1" id="KW-0732">Signal</keyword>
<dbReference type="STRING" id="420953.SAMN05192543_109129"/>
<evidence type="ECO:0000313" key="3">
    <source>
        <dbReference type="EMBL" id="SFJ66575.1"/>
    </source>
</evidence>
<dbReference type="Proteomes" id="UP000199548">
    <property type="component" value="Unassembled WGS sequence"/>
</dbReference>
<accession>A0A1I3T6G3</accession>
<dbReference type="InterPro" id="IPR000572">
    <property type="entry name" value="OxRdtase_Mopterin-bd_dom"/>
</dbReference>
<dbReference type="InterPro" id="IPR036374">
    <property type="entry name" value="OxRdtase_Mopterin-bd_sf"/>
</dbReference>
<feature type="domain" description="Oxidoreductase molybdopterin-binding" evidence="2">
    <location>
        <begin position="67"/>
        <end position="139"/>
    </location>
</feature>
<feature type="chain" id="PRO_5011464477" description="Oxidoreductase molybdopterin-binding domain-containing protein" evidence="1">
    <location>
        <begin position="26"/>
        <end position="166"/>
    </location>
</feature>
<evidence type="ECO:0000256" key="1">
    <source>
        <dbReference type="SAM" id="SignalP"/>
    </source>
</evidence>
<keyword evidence="4" id="KW-1185">Reference proteome</keyword>
<dbReference type="Gene3D" id="3.90.420.10">
    <property type="entry name" value="Oxidoreductase, molybdopterin-binding domain"/>
    <property type="match status" value="1"/>
</dbReference>
<evidence type="ECO:0000259" key="2">
    <source>
        <dbReference type="Pfam" id="PF00174"/>
    </source>
</evidence>
<organism evidence="3 4">
    <name type="scientific">Paraburkholderia megapolitana</name>
    <dbReference type="NCBI Taxonomy" id="420953"/>
    <lineage>
        <taxon>Bacteria</taxon>
        <taxon>Pseudomonadati</taxon>
        <taxon>Pseudomonadota</taxon>
        <taxon>Betaproteobacteria</taxon>
        <taxon>Burkholderiales</taxon>
        <taxon>Burkholderiaceae</taxon>
        <taxon>Paraburkholderia</taxon>
    </lineage>
</organism>